<evidence type="ECO:0000256" key="2">
    <source>
        <dbReference type="ARBA" id="ARBA00022679"/>
    </source>
</evidence>
<accession>A0ABS8HTK2</accession>
<dbReference type="PROSITE" id="PS52004">
    <property type="entry name" value="KS3_2"/>
    <property type="match status" value="1"/>
</dbReference>
<evidence type="ECO:0000313" key="5">
    <source>
        <dbReference type="EMBL" id="MCC5466503.1"/>
    </source>
</evidence>
<dbReference type="InterPro" id="IPR016039">
    <property type="entry name" value="Thiolase-like"/>
</dbReference>
<dbReference type="InterPro" id="IPR020841">
    <property type="entry name" value="PKS_Beta-ketoAc_synthase_dom"/>
</dbReference>
<dbReference type="InterPro" id="IPR014031">
    <property type="entry name" value="Ketoacyl_synth_C"/>
</dbReference>
<evidence type="ECO:0000313" key="6">
    <source>
        <dbReference type="Proteomes" id="UP001165492"/>
    </source>
</evidence>
<dbReference type="Gene3D" id="3.40.47.10">
    <property type="match status" value="1"/>
</dbReference>
<dbReference type="Pfam" id="PF02801">
    <property type="entry name" value="Ketoacyl-synt_C"/>
    <property type="match status" value="1"/>
</dbReference>
<dbReference type="Pfam" id="PF00109">
    <property type="entry name" value="ketoacyl-synt"/>
    <property type="match status" value="1"/>
</dbReference>
<dbReference type="InterPro" id="IPR000794">
    <property type="entry name" value="Beta-ketoacyl_synthase"/>
</dbReference>
<proteinExistence type="inferred from homology"/>
<sequence>MENRKDGALITGIGVLSPYGSSVDEFWNGLKAGKNVEKELTRFKDLGIDHPSGVEACLPLQFISPEERILYMGEKAIASAILDWGGDLNGFKRITLVVGSGLGLADQLYFDSDQPEGCKFLSTLADKLALRTGINCNAIFIGNACSAGSQAISYGKDLLDLDDSDLVIAGGIEMLSQMAYAGFIRLKAIDSNGCRPFDRDRKGIMVGEGAVFFVLEKSKKIVDERDKAYCLLSGAGVTSDAYHIVQIKQDGTEIMRGMDEALSAAGLTKSDVDMIVAHGTGTVQNDKIESEIIRKYFDDHLLLMCITAPKSAIGHTGGASGAFGVLVAVGAILSGIIPPTFNSENIDPECWMPLVYGKYTKRDVRVVMVNAFAFGGSNVIIICEKCNAEEKG</sequence>
<dbReference type="SUPFAM" id="SSF53901">
    <property type="entry name" value="Thiolase-like"/>
    <property type="match status" value="2"/>
</dbReference>
<comment type="similarity">
    <text evidence="1 3">Belongs to the thiolase-like superfamily. Beta-ketoacyl-ACP synthases family.</text>
</comment>
<evidence type="ECO:0000256" key="1">
    <source>
        <dbReference type="ARBA" id="ARBA00008467"/>
    </source>
</evidence>
<reference evidence="5" key="1">
    <citation type="submission" date="2021-11" db="EMBL/GenBank/DDBJ databases">
        <title>Description of a new species Pelosinus isolated from the bottom sediments of Lake Baikal.</title>
        <authorList>
            <person name="Zakharyuk A."/>
        </authorList>
    </citation>
    <scope>NUCLEOTIDE SEQUENCE</scope>
    <source>
        <strain evidence="5">Bkl1</strain>
    </source>
</reference>
<gene>
    <name evidence="5" type="ORF">LMF89_14220</name>
</gene>
<dbReference type="Proteomes" id="UP001165492">
    <property type="component" value="Unassembled WGS sequence"/>
</dbReference>
<feature type="domain" description="Ketosynthase family 3 (KS3)" evidence="4">
    <location>
        <begin position="5"/>
        <end position="385"/>
    </location>
</feature>
<name>A0ABS8HTK2_9FIRM</name>
<dbReference type="SMART" id="SM00825">
    <property type="entry name" value="PKS_KS"/>
    <property type="match status" value="1"/>
</dbReference>
<dbReference type="InterPro" id="IPR014030">
    <property type="entry name" value="Ketoacyl_synth_N"/>
</dbReference>
<keyword evidence="2 3" id="KW-0808">Transferase</keyword>
<dbReference type="EMBL" id="JAJHJB010000019">
    <property type="protein sequence ID" value="MCC5466503.1"/>
    <property type="molecule type" value="Genomic_DNA"/>
</dbReference>
<evidence type="ECO:0000256" key="3">
    <source>
        <dbReference type="RuleBase" id="RU003694"/>
    </source>
</evidence>
<organism evidence="5 6">
    <name type="scientific">Pelosinus baikalensis</name>
    <dbReference type="NCBI Taxonomy" id="2892015"/>
    <lineage>
        <taxon>Bacteria</taxon>
        <taxon>Bacillati</taxon>
        <taxon>Bacillota</taxon>
        <taxon>Negativicutes</taxon>
        <taxon>Selenomonadales</taxon>
        <taxon>Sporomusaceae</taxon>
        <taxon>Pelosinus</taxon>
    </lineage>
</organism>
<dbReference type="PANTHER" id="PTHR11712">
    <property type="entry name" value="POLYKETIDE SYNTHASE-RELATED"/>
    <property type="match status" value="1"/>
</dbReference>
<evidence type="ECO:0000259" key="4">
    <source>
        <dbReference type="PROSITE" id="PS52004"/>
    </source>
</evidence>
<dbReference type="RefSeq" id="WP_229535646.1">
    <property type="nucleotide sequence ID" value="NZ_JAJHJB010000019.1"/>
</dbReference>
<comment type="caution">
    <text evidence="5">The sequence shown here is derived from an EMBL/GenBank/DDBJ whole genome shotgun (WGS) entry which is preliminary data.</text>
</comment>
<dbReference type="PANTHER" id="PTHR11712:SF336">
    <property type="entry name" value="3-OXOACYL-[ACYL-CARRIER-PROTEIN] SYNTHASE, MITOCHONDRIAL"/>
    <property type="match status" value="1"/>
</dbReference>
<protein>
    <recommendedName>
        <fullName evidence="4">Ketosynthase family 3 (KS3) domain-containing protein</fullName>
    </recommendedName>
</protein>
<keyword evidence="6" id="KW-1185">Reference proteome</keyword>